<keyword evidence="3" id="KW-1185">Reference proteome</keyword>
<dbReference type="GeneID" id="24565519"/>
<gene>
    <name evidence="2" type="ORF">BBBOND_0308810</name>
</gene>
<evidence type="ECO:0008006" key="4">
    <source>
        <dbReference type="Google" id="ProtNLM"/>
    </source>
</evidence>
<evidence type="ECO:0000256" key="1">
    <source>
        <dbReference type="SAM" id="Coils"/>
    </source>
</evidence>
<dbReference type="KEGG" id="bbig:BBBOND_0308810"/>
<dbReference type="OrthoDB" id="366829at2759"/>
<feature type="coiled-coil region" evidence="1">
    <location>
        <begin position="293"/>
        <end position="320"/>
    </location>
</feature>
<proteinExistence type="predicted"/>
<feature type="coiled-coil region" evidence="1">
    <location>
        <begin position="503"/>
        <end position="562"/>
    </location>
</feature>
<name>A0A061D8V3_BABBI</name>
<reference evidence="3" key="1">
    <citation type="journal article" date="2014" name="Nucleic Acids Res.">
        <title>The evolutionary dynamics of variant antigen genes in Babesia reveal a history of genomic innovation underlying host-parasite interaction.</title>
        <authorList>
            <person name="Jackson A.P."/>
            <person name="Otto T.D."/>
            <person name="Darby A."/>
            <person name="Ramaprasad A."/>
            <person name="Xia D."/>
            <person name="Echaide I.E."/>
            <person name="Farber M."/>
            <person name="Gahlot S."/>
            <person name="Gamble J."/>
            <person name="Gupta D."/>
            <person name="Gupta Y."/>
            <person name="Jackson L."/>
            <person name="Malandrin L."/>
            <person name="Malas T.B."/>
            <person name="Moussa E."/>
            <person name="Nair M."/>
            <person name="Reid A.J."/>
            <person name="Sanders M."/>
            <person name="Sharma J."/>
            <person name="Tracey A."/>
            <person name="Quail M.A."/>
            <person name="Weir W."/>
            <person name="Wastling J.M."/>
            <person name="Hall N."/>
            <person name="Willadsen P."/>
            <person name="Lingelbach K."/>
            <person name="Shiels B."/>
            <person name="Tait A."/>
            <person name="Berriman M."/>
            <person name="Allred D.R."/>
            <person name="Pain A."/>
        </authorList>
    </citation>
    <scope>NUCLEOTIDE SEQUENCE [LARGE SCALE GENOMIC DNA]</scope>
    <source>
        <strain evidence="3">Bond</strain>
    </source>
</reference>
<dbReference type="EMBL" id="LK391709">
    <property type="protein sequence ID" value="CDR96978.1"/>
    <property type="molecule type" value="Genomic_DNA"/>
</dbReference>
<dbReference type="RefSeq" id="XP_012769164.1">
    <property type="nucleotide sequence ID" value="XM_012913710.1"/>
</dbReference>
<dbReference type="Gene3D" id="1.20.120.20">
    <property type="entry name" value="Apolipoprotein"/>
    <property type="match status" value="1"/>
</dbReference>
<protein>
    <recommendedName>
        <fullName evidence="4">Extracellular matrix-binding ebh</fullName>
    </recommendedName>
</protein>
<keyword evidence="1" id="KW-0175">Coiled coil</keyword>
<sequence>MAPKALTDCPENLREAIDWLVQVRHCGGISTVSYALSTLFDNVAHDTEKSLPLLPDPDRPSARDVVSILRAFQSTLPKNSENPNKNILHNLCASAASLLGYSFPGTYDGSGIVYGNASRLCDAILAFLYAVFSDVHANQPYVAGRSVLYDDVIVELKSQLWRGHNGFCQAIPKVANGLQRYNAAVEASNKKVKNPIETVLDYMKTDDELSRGIKALQISETSTSAADERTVDAAVTLVERCKEIARVFSKSLTAAKDAIDDLNPKLKRKLENARNSFFNHVDWLSRWSKKGEKRRLDKMIQKIKTRLKKLAKAVKDKIKQEVHMLVELLKKRVGDIKMKLEGITASLEEYVKELGQWMGEAKEYINAVKKYVNKIMQELDGKHRKKIDKAAADIDSKLGKKVEELNAWIKDAEAAVNVAKKKADEVYGRLNKDDKDQKIRQGIEKITKANDAVSGVSTQLETVHKDLESWKDAAQDVLSNAAGKIGEVRGMLNPDKDGDDNPIGNNIKTIDAANREMANANKELGGKVKSLSHLIQDAESIRAAAQRKAEDAYENLDVHKELSENVQKIVDARKKISDARTGLKNVYKHLGEWNIEAERVLEGAVKKATEVFNMLNKNNAGNDISKGVTHITTAKEKVSHVDRELQKVYGDLDMWIEAAKNVLAISVNKAGDVHKMLNSDDLHGKYALGENIKEIGQAKTELDSANKTLKIQVENLNKWIQDAETIRQEAEEKVKEAYDKLQVHEKLSRKFGEIITANQKIKDVNAGINSVDRGSWNLL</sequence>
<evidence type="ECO:0000313" key="2">
    <source>
        <dbReference type="EMBL" id="CDR96978.1"/>
    </source>
</evidence>
<dbReference type="STRING" id="5866.A0A061D8V3"/>
<evidence type="ECO:0000313" key="3">
    <source>
        <dbReference type="Proteomes" id="UP000033188"/>
    </source>
</evidence>
<dbReference type="Proteomes" id="UP000033188">
    <property type="component" value="Chromosome 3"/>
</dbReference>
<dbReference type="VEuPathDB" id="PiroplasmaDB:BBBOND_0308810"/>
<accession>A0A061D8V3</accession>
<feature type="coiled-coil region" evidence="1">
    <location>
        <begin position="713"/>
        <end position="747"/>
    </location>
</feature>
<organism evidence="2 3">
    <name type="scientific">Babesia bigemina</name>
    <dbReference type="NCBI Taxonomy" id="5866"/>
    <lineage>
        <taxon>Eukaryota</taxon>
        <taxon>Sar</taxon>
        <taxon>Alveolata</taxon>
        <taxon>Apicomplexa</taxon>
        <taxon>Aconoidasida</taxon>
        <taxon>Piroplasmida</taxon>
        <taxon>Babesiidae</taxon>
        <taxon>Babesia</taxon>
    </lineage>
</organism>
<dbReference type="AlphaFoldDB" id="A0A061D8V3"/>